<feature type="compositionally biased region" description="Basic and acidic residues" evidence="5">
    <location>
        <begin position="493"/>
        <end position="511"/>
    </location>
</feature>
<dbReference type="InterPro" id="IPR013783">
    <property type="entry name" value="Ig-like_fold"/>
</dbReference>
<name>A0A6A4W639_AMPAM</name>
<feature type="compositionally biased region" description="Pro residues" evidence="5">
    <location>
        <begin position="623"/>
        <end position="636"/>
    </location>
</feature>
<feature type="compositionally biased region" description="Acidic residues" evidence="5">
    <location>
        <begin position="692"/>
        <end position="705"/>
    </location>
</feature>
<dbReference type="InterPro" id="IPR003591">
    <property type="entry name" value="Leu-rich_rpt_typical-subtyp"/>
</dbReference>
<feature type="region of interest" description="Disordered" evidence="5">
    <location>
        <begin position="527"/>
        <end position="705"/>
    </location>
</feature>
<feature type="chain" id="PRO_5025476118" evidence="7">
    <location>
        <begin position="24"/>
        <end position="705"/>
    </location>
</feature>
<keyword evidence="10" id="KW-1185">Reference proteome</keyword>
<dbReference type="SMART" id="SM00369">
    <property type="entry name" value="LRR_TYP"/>
    <property type="match status" value="5"/>
</dbReference>
<evidence type="ECO:0000313" key="9">
    <source>
        <dbReference type="EMBL" id="KAF0297361.1"/>
    </source>
</evidence>
<dbReference type="PANTHER" id="PTHR24366:SF140">
    <property type="entry name" value="IP22191P"/>
    <property type="match status" value="1"/>
</dbReference>
<feature type="compositionally biased region" description="Low complexity" evidence="5">
    <location>
        <begin position="606"/>
        <end position="622"/>
    </location>
</feature>
<evidence type="ECO:0000256" key="1">
    <source>
        <dbReference type="ARBA" id="ARBA00022614"/>
    </source>
</evidence>
<dbReference type="InterPro" id="IPR003599">
    <property type="entry name" value="Ig_sub"/>
</dbReference>
<evidence type="ECO:0000256" key="6">
    <source>
        <dbReference type="SAM" id="Phobius"/>
    </source>
</evidence>
<dbReference type="AlphaFoldDB" id="A0A6A4W639"/>
<dbReference type="InterPro" id="IPR036179">
    <property type="entry name" value="Ig-like_dom_sf"/>
</dbReference>
<evidence type="ECO:0000313" key="10">
    <source>
        <dbReference type="Proteomes" id="UP000440578"/>
    </source>
</evidence>
<keyword evidence="6" id="KW-1133">Transmembrane helix</keyword>
<comment type="caution">
    <text evidence="9">The sequence shown here is derived from an EMBL/GenBank/DDBJ whole genome shotgun (WGS) entry which is preliminary data.</text>
</comment>
<evidence type="ECO:0000256" key="4">
    <source>
        <dbReference type="ARBA" id="ARBA00023157"/>
    </source>
</evidence>
<dbReference type="SMART" id="SM00409">
    <property type="entry name" value="IG"/>
    <property type="match status" value="1"/>
</dbReference>
<dbReference type="FunFam" id="3.80.10.10:FF:000082">
    <property type="entry name" value="Leucine-rich repeat-containing 24"/>
    <property type="match status" value="1"/>
</dbReference>
<evidence type="ECO:0000256" key="5">
    <source>
        <dbReference type="SAM" id="MobiDB-lite"/>
    </source>
</evidence>
<dbReference type="Pfam" id="PF00047">
    <property type="entry name" value="ig"/>
    <property type="match status" value="1"/>
</dbReference>
<keyword evidence="6" id="KW-0812">Transmembrane</keyword>
<dbReference type="SUPFAM" id="SSF48726">
    <property type="entry name" value="Immunoglobulin"/>
    <property type="match status" value="1"/>
</dbReference>
<dbReference type="Proteomes" id="UP000440578">
    <property type="component" value="Unassembled WGS sequence"/>
</dbReference>
<evidence type="ECO:0000259" key="8">
    <source>
        <dbReference type="PROSITE" id="PS50835"/>
    </source>
</evidence>
<dbReference type="SMART" id="SM00082">
    <property type="entry name" value="LRRCT"/>
    <property type="match status" value="1"/>
</dbReference>
<dbReference type="InterPro" id="IPR013151">
    <property type="entry name" value="Immunoglobulin_dom"/>
</dbReference>
<feature type="signal peptide" evidence="7">
    <location>
        <begin position="1"/>
        <end position="23"/>
    </location>
</feature>
<proteinExistence type="predicted"/>
<dbReference type="InterPro" id="IPR001611">
    <property type="entry name" value="Leu-rich_rpt"/>
</dbReference>
<reference evidence="9 10" key="1">
    <citation type="submission" date="2019-07" db="EMBL/GenBank/DDBJ databases">
        <title>Draft genome assembly of a fouling barnacle, Amphibalanus amphitrite (Darwin, 1854): The first reference genome for Thecostraca.</title>
        <authorList>
            <person name="Kim W."/>
        </authorList>
    </citation>
    <scope>NUCLEOTIDE SEQUENCE [LARGE SCALE GENOMIC DNA]</scope>
    <source>
        <strain evidence="9">SNU_AA5</strain>
        <tissue evidence="9">Soma without cirri and trophi</tissue>
    </source>
</reference>
<keyword evidence="3" id="KW-0677">Repeat</keyword>
<dbReference type="PROSITE" id="PS51450">
    <property type="entry name" value="LRR"/>
    <property type="match status" value="1"/>
</dbReference>
<organism evidence="9 10">
    <name type="scientific">Amphibalanus amphitrite</name>
    <name type="common">Striped barnacle</name>
    <name type="synonym">Balanus amphitrite</name>
    <dbReference type="NCBI Taxonomy" id="1232801"/>
    <lineage>
        <taxon>Eukaryota</taxon>
        <taxon>Metazoa</taxon>
        <taxon>Ecdysozoa</taxon>
        <taxon>Arthropoda</taxon>
        <taxon>Crustacea</taxon>
        <taxon>Multicrustacea</taxon>
        <taxon>Cirripedia</taxon>
        <taxon>Thoracica</taxon>
        <taxon>Thoracicalcarea</taxon>
        <taxon>Balanomorpha</taxon>
        <taxon>Balanoidea</taxon>
        <taxon>Balanidae</taxon>
        <taxon>Amphibalaninae</taxon>
        <taxon>Amphibalanus</taxon>
    </lineage>
</organism>
<dbReference type="SMART" id="SM00408">
    <property type="entry name" value="IGc2"/>
    <property type="match status" value="1"/>
</dbReference>
<evidence type="ECO:0000256" key="7">
    <source>
        <dbReference type="SAM" id="SignalP"/>
    </source>
</evidence>
<feature type="domain" description="Ig-like" evidence="8">
    <location>
        <begin position="262"/>
        <end position="361"/>
    </location>
</feature>
<dbReference type="Gene3D" id="3.80.10.10">
    <property type="entry name" value="Ribonuclease Inhibitor"/>
    <property type="match status" value="2"/>
</dbReference>
<keyword evidence="2 7" id="KW-0732">Signal</keyword>
<dbReference type="Pfam" id="PF01463">
    <property type="entry name" value="LRRCT"/>
    <property type="match status" value="1"/>
</dbReference>
<dbReference type="InterPro" id="IPR007110">
    <property type="entry name" value="Ig-like_dom"/>
</dbReference>
<dbReference type="Gene3D" id="2.60.40.10">
    <property type="entry name" value="Immunoglobulins"/>
    <property type="match status" value="1"/>
</dbReference>
<keyword evidence="1" id="KW-0433">Leucine-rich repeat</keyword>
<dbReference type="InterPro" id="IPR032675">
    <property type="entry name" value="LRR_dom_sf"/>
</dbReference>
<accession>A0A6A4W639</accession>
<dbReference type="OrthoDB" id="643377at2759"/>
<protein>
    <submittedName>
        <fullName evidence="9">Peroxidasin</fullName>
    </submittedName>
</protein>
<feature type="region of interest" description="Disordered" evidence="5">
    <location>
        <begin position="429"/>
        <end position="453"/>
    </location>
</feature>
<keyword evidence="4" id="KW-1015">Disulfide bond</keyword>
<feature type="compositionally biased region" description="Polar residues" evidence="5">
    <location>
        <begin position="429"/>
        <end position="438"/>
    </location>
</feature>
<feature type="region of interest" description="Disordered" evidence="5">
    <location>
        <begin position="473"/>
        <end position="511"/>
    </location>
</feature>
<feature type="transmembrane region" description="Helical" evidence="6">
    <location>
        <begin position="381"/>
        <end position="405"/>
    </location>
</feature>
<evidence type="ECO:0000256" key="3">
    <source>
        <dbReference type="ARBA" id="ARBA00022737"/>
    </source>
</evidence>
<feature type="compositionally biased region" description="Basic and acidic residues" evidence="5">
    <location>
        <begin position="532"/>
        <end position="542"/>
    </location>
</feature>
<dbReference type="InterPro" id="IPR000483">
    <property type="entry name" value="Cys-rich_flank_reg_C"/>
</dbReference>
<evidence type="ECO:0000256" key="2">
    <source>
        <dbReference type="ARBA" id="ARBA00022729"/>
    </source>
</evidence>
<dbReference type="EMBL" id="VIIS01001497">
    <property type="protein sequence ID" value="KAF0297361.1"/>
    <property type="molecule type" value="Genomic_DNA"/>
</dbReference>
<dbReference type="PROSITE" id="PS50835">
    <property type="entry name" value="IG_LIKE"/>
    <property type="match status" value="1"/>
</dbReference>
<dbReference type="PANTHER" id="PTHR24366">
    <property type="entry name" value="IG(IMMUNOGLOBULIN) AND LRR(LEUCINE RICH REPEAT) DOMAINS"/>
    <property type="match status" value="1"/>
</dbReference>
<dbReference type="SUPFAM" id="SSF52058">
    <property type="entry name" value="L domain-like"/>
    <property type="match status" value="1"/>
</dbReference>
<gene>
    <name evidence="9" type="primary">pxdn_2</name>
    <name evidence="9" type="ORF">FJT64_005179</name>
</gene>
<dbReference type="InterPro" id="IPR003598">
    <property type="entry name" value="Ig_sub2"/>
</dbReference>
<sequence length="705" mass="75674">MAVRVAAAAAALWLAAAVALSSAECLGGVCDCRWKGGKQTVECIGKGLLTIPAAMDSSTQVLDFSGNNIQILARHKFQRMGLINLQRIYLARCKLSQVNDHALFGLTNLVELDLSDNLLTDVPGRTFTDVPALMRLSLSGNPIRRLSRTSLTGLRELTSLELSRCELETVEEDAFAALTKLQWLRLDGNRLATMQPDGLSLGLHGVDLHANPWRCDCRLRLLRRWLVLYKVPPAVVPRCSEPPRLAGRPLRDTEPPELACLPEVTTDQWLIEVAEHQNVTLNCRVHAEPPANVSWSFNDQPLSDSDAVFYRPYAISEYSEQAGTLRHGQLLVLNATDTDEGVFRCTATNVAGVSSVNYTLRVLLPPGSSSSESAPPQRPTYLAAVGASLALLLALLALLVCLVALRCARRRRQRPPVEADAKTGVINTAVDTPSSTCSAPKAVGAAGAGAGRPPPGGLADCREHVTYIGQRCCTSPSRRSADSNPDVVSDTEPTARRADRHSGGDFTYERRRSSKRLGALWRPDEPAPLVHVDVHPGPEPRRSGTVGRSRSYHQQLAGVPPAGYRSLPRHRPHGRPAEPPAAELLQMQSVSISSRPPPPPPPPRSARPVAVAEAAPPLQGGLPSPPGLDSPPPLAPPAGFTDDEVPTYSQVRRPLRGDPNTSGLPAPPPAGPTVKFGDHVTAAHSSLHESPDEGYDESAGDVTEV</sequence>
<keyword evidence="6" id="KW-0472">Membrane</keyword>
<feature type="compositionally biased region" description="Pro residues" evidence="5">
    <location>
        <begin position="595"/>
        <end position="605"/>
    </location>
</feature>
<dbReference type="Pfam" id="PF13855">
    <property type="entry name" value="LRR_8"/>
    <property type="match status" value="1"/>
</dbReference>